<keyword evidence="7" id="KW-1185">Reference proteome</keyword>
<evidence type="ECO:0000256" key="5">
    <source>
        <dbReference type="RuleBase" id="RU363041"/>
    </source>
</evidence>
<keyword evidence="2 5" id="KW-0812">Transmembrane</keyword>
<dbReference type="Pfam" id="PF01925">
    <property type="entry name" value="TauE"/>
    <property type="match status" value="1"/>
</dbReference>
<keyword evidence="4 5" id="KW-0472">Membrane</keyword>
<feature type="transmembrane region" description="Helical" evidence="5">
    <location>
        <begin position="158"/>
        <end position="179"/>
    </location>
</feature>
<accession>A0A059FQ10</accession>
<evidence type="ECO:0000256" key="4">
    <source>
        <dbReference type="ARBA" id="ARBA00023136"/>
    </source>
</evidence>
<evidence type="ECO:0000313" key="7">
    <source>
        <dbReference type="Proteomes" id="UP000025061"/>
    </source>
</evidence>
<protein>
    <recommendedName>
        <fullName evidence="5">Probable membrane transporter protein</fullName>
    </recommendedName>
</protein>
<dbReference type="OrthoDB" id="457670at2"/>
<organism evidence="6 7">
    <name type="scientific">Hyphomonas hirschiana VP5</name>
    <dbReference type="NCBI Taxonomy" id="1280951"/>
    <lineage>
        <taxon>Bacteria</taxon>
        <taxon>Pseudomonadati</taxon>
        <taxon>Pseudomonadota</taxon>
        <taxon>Alphaproteobacteria</taxon>
        <taxon>Hyphomonadales</taxon>
        <taxon>Hyphomonadaceae</taxon>
        <taxon>Hyphomonas</taxon>
    </lineage>
</organism>
<dbReference type="AlphaFoldDB" id="A0A059FQ10"/>
<evidence type="ECO:0000256" key="1">
    <source>
        <dbReference type="ARBA" id="ARBA00004141"/>
    </source>
</evidence>
<dbReference type="RefSeq" id="WP_011646624.1">
    <property type="nucleotide sequence ID" value="NZ_ARYI01000009.1"/>
</dbReference>
<dbReference type="GO" id="GO:0005886">
    <property type="term" value="C:plasma membrane"/>
    <property type="evidence" value="ECO:0007669"/>
    <property type="project" value="UniProtKB-SubCell"/>
</dbReference>
<dbReference type="PATRIC" id="fig|1280951.3.peg.2308"/>
<feature type="transmembrane region" description="Helical" evidence="5">
    <location>
        <begin position="120"/>
        <end position="138"/>
    </location>
</feature>
<evidence type="ECO:0000256" key="2">
    <source>
        <dbReference type="ARBA" id="ARBA00022692"/>
    </source>
</evidence>
<feature type="transmembrane region" description="Helical" evidence="5">
    <location>
        <begin position="263"/>
        <end position="280"/>
    </location>
</feature>
<feature type="transmembrane region" description="Helical" evidence="5">
    <location>
        <begin position="227"/>
        <end position="251"/>
    </location>
</feature>
<dbReference type="EMBL" id="ARYI01000009">
    <property type="protein sequence ID" value="KCZ92591.1"/>
    <property type="molecule type" value="Genomic_DNA"/>
</dbReference>
<comment type="caution">
    <text evidence="6">The sequence shown here is derived from an EMBL/GenBank/DDBJ whole genome shotgun (WGS) entry which is preliminary data.</text>
</comment>
<feature type="transmembrane region" description="Helical" evidence="5">
    <location>
        <begin position="12"/>
        <end position="45"/>
    </location>
</feature>
<name>A0A059FQ10_9PROT</name>
<evidence type="ECO:0000313" key="6">
    <source>
        <dbReference type="EMBL" id="KCZ92591.1"/>
    </source>
</evidence>
<reference evidence="6 7" key="1">
    <citation type="submission" date="2013-04" db="EMBL/GenBank/DDBJ databases">
        <title>Hyphomonas hirschiana VP5 Genome Sequencing.</title>
        <authorList>
            <person name="Lai Q."/>
            <person name="Shao Z."/>
        </authorList>
    </citation>
    <scope>NUCLEOTIDE SEQUENCE [LARGE SCALE GENOMIC DNA]</scope>
    <source>
        <strain evidence="6 7">VP5</strain>
    </source>
</reference>
<proteinExistence type="inferred from homology"/>
<feature type="transmembrane region" description="Helical" evidence="5">
    <location>
        <begin position="95"/>
        <end position="113"/>
    </location>
</feature>
<dbReference type="PANTHER" id="PTHR43483:SF3">
    <property type="entry name" value="MEMBRANE TRANSPORTER PROTEIN HI_0806-RELATED"/>
    <property type="match status" value="1"/>
</dbReference>
<sequence>MLGSEADFVQVVQLISVLLVAGLIAGFVAGLFGIGGGFVVVPALLLVFEFFGVAPQTTTHIAIGSSLATIIVTSARSLQAHTRHGAVDYKVLRDWTPWLMLGAFFGILLASFMDGQAMKWIFSGGVFLMGLHFIWPVLQPKEAVARDMPGSMIRGGIATFLGAFSALLGIGGGTIAVLVMTSCGRSIHQAVATAAGFGIVIALPGALGFAILGIVSHDELPFGSFGYINLLAVGAISAMSFITAPAGAKLAHKLNGPILKKVFGIYLVATSAIVLFNSLGH</sequence>
<keyword evidence="3 5" id="KW-1133">Transmembrane helix</keyword>
<dbReference type="InterPro" id="IPR002781">
    <property type="entry name" value="TM_pro_TauE-like"/>
</dbReference>
<evidence type="ECO:0000256" key="3">
    <source>
        <dbReference type="ARBA" id="ARBA00022989"/>
    </source>
</evidence>
<gene>
    <name evidence="6" type="ORF">HHI_11446</name>
</gene>
<comment type="similarity">
    <text evidence="5">Belongs to the 4-toluene sulfonate uptake permease (TSUP) (TC 2.A.102) family.</text>
</comment>
<keyword evidence="5" id="KW-1003">Cell membrane</keyword>
<comment type="subcellular location">
    <subcellularLocation>
        <location evidence="5">Cell membrane</location>
        <topology evidence="5">Multi-pass membrane protein</topology>
    </subcellularLocation>
    <subcellularLocation>
        <location evidence="1">Membrane</location>
        <topology evidence="1">Multi-pass membrane protein</topology>
    </subcellularLocation>
</comment>
<dbReference type="PANTHER" id="PTHR43483">
    <property type="entry name" value="MEMBRANE TRANSPORTER PROTEIN HI_0806-RELATED"/>
    <property type="match status" value="1"/>
</dbReference>
<dbReference type="Proteomes" id="UP000025061">
    <property type="component" value="Unassembled WGS sequence"/>
</dbReference>
<feature type="transmembrane region" description="Helical" evidence="5">
    <location>
        <begin position="191"/>
        <end position="215"/>
    </location>
</feature>
<feature type="transmembrane region" description="Helical" evidence="5">
    <location>
        <begin position="57"/>
        <end position="75"/>
    </location>
</feature>